<dbReference type="NCBIfam" id="TIGR00152">
    <property type="entry name" value="dephospho-CoA kinase"/>
    <property type="match status" value="1"/>
</dbReference>
<dbReference type="Pfam" id="PF01121">
    <property type="entry name" value="CoaE"/>
    <property type="match status" value="1"/>
</dbReference>
<reference evidence="8" key="1">
    <citation type="submission" date="2017-04" db="EMBL/GenBank/DDBJ databases">
        <authorList>
            <person name="Varghese N."/>
            <person name="Submissions S."/>
        </authorList>
    </citation>
    <scope>NUCLEOTIDE SEQUENCE [LARGE SCALE GENOMIC DNA]</scope>
    <source>
        <strain evidence="8">DSM 16537</strain>
    </source>
</reference>
<keyword evidence="5 7" id="KW-0418">Kinase</keyword>
<organism evidence="7 8">
    <name type="scientific">Aquiflexum balticum DSM 16537</name>
    <dbReference type="NCBI Taxonomy" id="758820"/>
    <lineage>
        <taxon>Bacteria</taxon>
        <taxon>Pseudomonadati</taxon>
        <taxon>Bacteroidota</taxon>
        <taxon>Cytophagia</taxon>
        <taxon>Cytophagales</taxon>
        <taxon>Cyclobacteriaceae</taxon>
        <taxon>Aquiflexum</taxon>
    </lineage>
</organism>
<gene>
    <name evidence="5" type="primary">coaE</name>
    <name evidence="7" type="ORF">SAMN00777080_0311</name>
</gene>
<keyword evidence="2 5" id="KW-0547">Nucleotide-binding</keyword>
<comment type="catalytic activity">
    <reaction evidence="5">
        <text>3'-dephospho-CoA + ATP = ADP + CoA + H(+)</text>
        <dbReference type="Rhea" id="RHEA:18245"/>
        <dbReference type="ChEBI" id="CHEBI:15378"/>
        <dbReference type="ChEBI" id="CHEBI:30616"/>
        <dbReference type="ChEBI" id="CHEBI:57287"/>
        <dbReference type="ChEBI" id="CHEBI:57328"/>
        <dbReference type="ChEBI" id="CHEBI:456216"/>
        <dbReference type="EC" id="2.7.1.24"/>
    </reaction>
</comment>
<dbReference type="GO" id="GO:0004140">
    <property type="term" value="F:dephospho-CoA kinase activity"/>
    <property type="evidence" value="ECO:0007669"/>
    <property type="project" value="UniProtKB-UniRule"/>
</dbReference>
<dbReference type="InterPro" id="IPR027417">
    <property type="entry name" value="P-loop_NTPase"/>
</dbReference>
<dbReference type="GO" id="GO:0005524">
    <property type="term" value="F:ATP binding"/>
    <property type="evidence" value="ECO:0007669"/>
    <property type="project" value="UniProtKB-UniRule"/>
</dbReference>
<comment type="pathway">
    <text evidence="5">Cofactor biosynthesis; coenzyme A biosynthesis; CoA from (R)-pantothenate: step 5/5.</text>
</comment>
<evidence type="ECO:0000256" key="3">
    <source>
        <dbReference type="ARBA" id="ARBA00022840"/>
    </source>
</evidence>
<keyword evidence="5" id="KW-0808">Transferase</keyword>
<dbReference type="GO" id="GO:0005737">
    <property type="term" value="C:cytoplasm"/>
    <property type="evidence" value="ECO:0007669"/>
    <property type="project" value="UniProtKB-SubCell"/>
</dbReference>
<evidence type="ECO:0000313" key="7">
    <source>
        <dbReference type="EMBL" id="SMD41780.1"/>
    </source>
</evidence>
<dbReference type="OrthoDB" id="9812943at2"/>
<dbReference type="Gene3D" id="3.40.50.300">
    <property type="entry name" value="P-loop containing nucleotide triphosphate hydrolases"/>
    <property type="match status" value="1"/>
</dbReference>
<evidence type="ECO:0000256" key="5">
    <source>
        <dbReference type="HAMAP-Rule" id="MF_00376"/>
    </source>
</evidence>
<protein>
    <recommendedName>
        <fullName evidence="5 6">Dephospho-CoA kinase</fullName>
        <ecNumber evidence="5 6">2.7.1.24</ecNumber>
    </recommendedName>
    <alternativeName>
        <fullName evidence="5">Dephosphocoenzyme A kinase</fullName>
    </alternativeName>
</protein>
<comment type="function">
    <text evidence="5">Catalyzes the phosphorylation of the 3'-hydroxyl group of dephosphocoenzyme A to form coenzyme A.</text>
</comment>
<dbReference type="PROSITE" id="PS51219">
    <property type="entry name" value="DPCK"/>
    <property type="match status" value="1"/>
</dbReference>
<keyword evidence="4 5" id="KW-0173">Coenzyme A biosynthesis</keyword>
<evidence type="ECO:0000256" key="4">
    <source>
        <dbReference type="ARBA" id="ARBA00022993"/>
    </source>
</evidence>
<dbReference type="GO" id="GO:0015937">
    <property type="term" value="P:coenzyme A biosynthetic process"/>
    <property type="evidence" value="ECO:0007669"/>
    <property type="project" value="UniProtKB-UniRule"/>
</dbReference>
<proteinExistence type="inferred from homology"/>
<dbReference type="PANTHER" id="PTHR10695:SF46">
    <property type="entry name" value="BIFUNCTIONAL COENZYME A SYNTHASE-RELATED"/>
    <property type="match status" value="1"/>
</dbReference>
<dbReference type="RefSeq" id="WP_084118640.1">
    <property type="nucleotide sequence ID" value="NZ_LT838813.1"/>
</dbReference>
<dbReference type="Proteomes" id="UP000192333">
    <property type="component" value="Chromosome I"/>
</dbReference>
<keyword evidence="5" id="KW-0963">Cytoplasm</keyword>
<dbReference type="EC" id="2.7.1.24" evidence="5 6"/>
<evidence type="ECO:0000256" key="1">
    <source>
        <dbReference type="ARBA" id="ARBA00009018"/>
    </source>
</evidence>
<comment type="similarity">
    <text evidence="1 5">Belongs to the CoaE family.</text>
</comment>
<evidence type="ECO:0000256" key="2">
    <source>
        <dbReference type="ARBA" id="ARBA00022741"/>
    </source>
</evidence>
<evidence type="ECO:0000256" key="6">
    <source>
        <dbReference type="NCBIfam" id="TIGR00152"/>
    </source>
</evidence>
<keyword evidence="8" id="KW-1185">Reference proteome</keyword>
<evidence type="ECO:0000313" key="8">
    <source>
        <dbReference type="Proteomes" id="UP000192333"/>
    </source>
</evidence>
<name>A0A1W2GYJ5_9BACT</name>
<dbReference type="SUPFAM" id="SSF52540">
    <property type="entry name" value="P-loop containing nucleoside triphosphate hydrolases"/>
    <property type="match status" value="1"/>
</dbReference>
<feature type="binding site" evidence="5">
    <location>
        <begin position="16"/>
        <end position="21"/>
    </location>
    <ligand>
        <name>ATP</name>
        <dbReference type="ChEBI" id="CHEBI:30616"/>
    </ligand>
</feature>
<dbReference type="InterPro" id="IPR001977">
    <property type="entry name" value="Depp_CoAkinase"/>
</dbReference>
<dbReference type="EMBL" id="LT838813">
    <property type="protein sequence ID" value="SMD41780.1"/>
    <property type="molecule type" value="Genomic_DNA"/>
</dbReference>
<dbReference type="UniPathway" id="UPA00241">
    <property type="reaction ID" value="UER00356"/>
</dbReference>
<sequence>MIKGKKMLIGITGGIGSGKSTVAKIFNILGIPVYSADDRAKWLMANDPDLKGQIISNFGEESYIEDGSLNRSYLASRVFNDEEKVSMINSLVHPAVKKDFEKWVPKQNSPYVLKEAALLFETGSYQDLDKIINVSAPLKIRINRIMLRDPQRSENQINDIINKQLPDEEKNLKADFVIKNSDNRLLIPQVMQIHNELLNSSKL</sequence>
<dbReference type="AlphaFoldDB" id="A0A1W2GYJ5"/>
<dbReference type="CDD" id="cd02022">
    <property type="entry name" value="DPCK"/>
    <property type="match status" value="1"/>
</dbReference>
<accession>A0A1W2GYJ5</accession>
<dbReference type="HAMAP" id="MF_00376">
    <property type="entry name" value="Dephospho_CoA_kinase"/>
    <property type="match status" value="1"/>
</dbReference>
<dbReference type="PANTHER" id="PTHR10695">
    <property type="entry name" value="DEPHOSPHO-COA KINASE-RELATED"/>
    <property type="match status" value="1"/>
</dbReference>
<dbReference type="STRING" id="758820.SAMN00777080_0311"/>
<keyword evidence="3 5" id="KW-0067">ATP-binding</keyword>
<comment type="subcellular location">
    <subcellularLocation>
        <location evidence="5">Cytoplasm</location>
    </subcellularLocation>
</comment>